<keyword evidence="5" id="KW-0653">Protein transport</keyword>
<evidence type="ECO:0000256" key="2">
    <source>
        <dbReference type="ARBA" id="ARBA00009063"/>
    </source>
</evidence>
<evidence type="ECO:0000259" key="11">
    <source>
        <dbReference type="PROSITE" id="PS50192"/>
    </source>
</evidence>
<dbReference type="GO" id="GO:0000139">
    <property type="term" value="C:Golgi membrane"/>
    <property type="evidence" value="ECO:0007669"/>
    <property type="project" value="UniProtKB-SubCell"/>
</dbReference>
<dbReference type="SMART" id="SM00397">
    <property type="entry name" value="t_SNARE"/>
    <property type="match status" value="1"/>
</dbReference>
<dbReference type="PANTHER" id="PTHR19957">
    <property type="entry name" value="SYNTAXIN"/>
    <property type="match status" value="1"/>
</dbReference>
<dbReference type="GO" id="GO:0048278">
    <property type="term" value="P:vesicle docking"/>
    <property type="evidence" value="ECO:0007669"/>
    <property type="project" value="TreeGrafter"/>
</dbReference>
<dbReference type="CDD" id="cd15845">
    <property type="entry name" value="SNARE_syntaxin16"/>
    <property type="match status" value="1"/>
</dbReference>
<evidence type="ECO:0000256" key="1">
    <source>
        <dbReference type="ARBA" id="ARBA00004409"/>
    </source>
</evidence>
<reference evidence="12 13" key="1">
    <citation type="journal article" date="2018" name="Mol. Biol. Evol.">
        <title>Analysis of the draft genome of the red seaweed Gracilariopsis chorda provides insights into genome size evolution in Rhodophyta.</title>
        <authorList>
            <person name="Lee J."/>
            <person name="Yang E.C."/>
            <person name="Graf L."/>
            <person name="Yang J.H."/>
            <person name="Qiu H."/>
            <person name="Zel Zion U."/>
            <person name="Chan C.X."/>
            <person name="Stephens T.G."/>
            <person name="Weber A.P.M."/>
            <person name="Boo G.H."/>
            <person name="Boo S.M."/>
            <person name="Kim K.M."/>
            <person name="Shin Y."/>
            <person name="Jung M."/>
            <person name="Lee S.J."/>
            <person name="Yim H.S."/>
            <person name="Lee J.H."/>
            <person name="Bhattacharya D."/>
            <person name="Yoon H.S."/>
        </authorList>
    </citation>
    <scope>NUCLEOTIDE SEQUENCE [LARGE SCALE GENOMIC DNA]</scope>
    <source>
        <strain evidence="12 13">SKKU-2015</strain>
        <tissue evidence="12">Whole body</tissue>
    </source>
</reference>
<evidence type="ECO:0000313" key="12">
    <source>
        <dbReference type="EMBL" id="PXF47484.1"/>
    </source>
</evidence>
<dbReference type="SUPFAM" id="SSF47661">
    <property type="entry name" value="t-snare proteins"/>
    <property type="match status" value="1"/>
</dbReference>
<evidence type="ECO:0000256" key="10">
    <source>
        <dbReference type="SAM" id="Phobius"/>
    </source>
</evidence>
<comment type="similarity">
    <text evidence="2">Belongs to the syntaxin family.</text>
</comment>
<dbReference type="InterPro" id="IPR006012">
    <property type="entry name" value="Syntaxin/epimorphin_CS"/>
</dbReference>
<organism evidence="12 13">
    <name type="scientific">Gracilariopsis chorda</name>
    <dbReference type="NCBI Taxonomy" id="448386"/>
    <lineage>
        <taxon>Eukaryota</taxon>
        <taxon>Rhodophyta</taxon>
        <taxon>Florideophyceae</taxon>
        <taxon>Rhodymeniophycidae</taxon>
        <taxon>Gracilariales</taxon>
        <taxon>Gracilariaceae</taxon>
        <taxon>Gracilariopsis</taxon>
    </lineage>
</organism>
<evidence type="ECO:0000313" key="13">
    <source>
        <dbReference type="Proteomes" id="UP000247409"/>
    </source>
</evidence>
<dbReference type="InterPro" id="IPR045242">
    <property type="entry name" value="Syntaxin"/>
</dbReference>
<evidence type="ECO:0000256" key="7">
    <source>
        <dbReference type="ARBA" id="ARBA00023034"/>
    </source>
</evidence>
<dbReference type="GO" id="GO:0005484">
    <property type="term" value="F:SNAP receptor activity"/>
    <property type="evidence" value="ECO:0007669"/>
    <property type="project" value="InterPro"/>
</dbReference>
<evidence type="ECO:0000256" key="8">
    <source>
        <dbReference type="ARBA" id="ARBA00023054"/>
    </source>
</evidence>
<dbReference type="InterPro" id="IPR000727">
    <property type="entry name" value="T_SNARE_dom"/>
</dbReference>
<keyword evidence="13" id="KW-1185">Reference proteome</keyword>
<keyword evidence="4 10" id="KW-0812">Transmembrane</keyword>
<dbReference type="GO" id="GO:0006906">
    <property type="term" value="P:vesicle fusion"/>
    <property type="evidence" value="ECO:0007669"/>
    <property type="project" value="TreeGrafter"/>
</dbReference>
<evidence type="ECO:0000256" key="9">
    <source>
        <dbReference type="ARBA" id="ARBA00023136"/>
    </source>
</evidence>
<dbReference type="EMBL" id="NBIV01000024">
    <property type="protein sequence ID" value="PXF47484.1"/>
    <property type="molecule type" value="Genomic_DNA"/>
</dbReference>
<dbReference type="PROSITE" id="PS00914">
    <property type="entry name" value="SYNTAXIN"/>
    <property type="match status" value="1"/>
</dbReference>
<keyword evidence="9 10" id="KW-0472">Membrane</keyword>
<protein>
    <submittedName>
        <fullName evidence="12">Syntaxin-41</fullName>
    </submittedName>
</protein>
<dbReference type="PANTHER" id="PTHR19957:SF83">
    <property type="entry name" value="SYNTAXIN-16"/>
    <property type="match status" value="1"/>
</dbReference>
<dbReference type="Gene3D" id="1.20.58.70">
    <property type="match status" value="1"/>
</dbReference>
<evidence type="ECO:0000256" key="6">
    <source>
        <dbReference type="ARBA" id="ARBA00022989"/>
    </source>
</evidence>
<comment type="subcellular location">
    <subcellularLocation>
        <location evidence="1">Golgi apparatus membrane</location>
        <topology evidence="1">Single-pass type IV membrane protein</topology>
    </subcellularLocation>
</comment>
<gene>
    <name evidence="12" type="ORF">BWQ96_02815</name>
</gene>
<keyword evidence="3" id="KW-0813">Transport</keyword>
<dbReference type="InterPro" id="IPR010989">
    <property type="entry name" value="SNARE"/>
</dbReference>
<name>A0A2V3IZB7_9FLOR</name>
<keyword evidence="8" id="KW-0175">Coiled coil</keyword>
<dbReference type="PROSITE" id="PS50192">
    <property type="entry name" value="T_SNARE"/>
    <property type="match status" value="1"/>
</dbReference>
<keyword evidence="7" id="KW-0333">Golgi apparatus</keyword>
<dbReference type="GO" id="GO:0006886">
    <property type="term" value="P:intracellular protein transport"/>
    <property type="evidence" value="ECO:0007669"/>
    <property type="project" value="InterPro"/>
</dbReference>
<dbReference type="Proteomes" id="UP000247409">
    <property type="component" value="Unassembled WGS sequence"/>
</dbReference>
<feature type="domain" description="T-SNARE coiled-coil homology" evidence="11">
    <location>
        <begin position="227"/>
        <end position="289"/>
    </location>
</feature>
<keyword evidence="6 10" id="KW-1133">Transmembrane helix</keyword>
<evidence type="ECO:0000256" key="4">
    <source>
        <dbReference type="ARBA" id="ARBA00022692"/>
    </source>
</evidence>
<dbReference type="STRING" id="448386.A0A2V3IZB7"/>
<comment type="caution">
    <text evidence="12">The sequence shown here is derived from an EMBL/GenBank/DDBJ whole genome shotgun (WGS) entry which is preliminary data.</text>
</comment>
<sequence>MTTRDRTALFLRYREEAKTLHGAPHSFLDNEKNDIDDGLESHFEERNANEGASRRNTSRRRRARMKPDWFFTHTDLRGDIFEMEKLLAELSGMYAKHLLPSFGDIDTSELEHDIRLRSLHLTEMLRSAERKVQSITKRPKPTVSGRDVEGELLANMQKRFALPLQEISLSFRRKQKSYLEKLKDMKESLDGQPEPPHDTVITFQEPDTDSFDPNMSETQLLAVENASALTQERTRALQQVAANVNDLATLVKDLASLVVDQGTVLDRIDYNLEEAKVDTFGAVHELRITDRKQRKRHALCCIIVLSIACGVMFMILVYKWTA</sequence>
<dbReference type="Pfam" id="PF05739">
    <property type="entry name" value="SNARE"/>
    <property type="match status" value="1"/>
</dbReference>
<feature type="transmembrane region" description="Helical" evidence="10">
    <location>
        <begin position="297"/>
        <end position="318"/>
    </location>
</feature>
<dbReference type="GO" id="GO:0000149">
    <property type="term" value="F:SNARE binding"/>
    <property type="evidence" value="ECO:0007669"/>
    <property type="project" value="TreeGrafter"/>
</dbReference>
<evidence type="ECO:0000256" key="5">
    <source>
        <dbReference type="ARBA" id="ARBA00022927"/>
    </source>
</evidence>
<proteinExistence type="inferred from homology"/>
<accession>A0A2V3IZB7</accession>
<dbReference type="AlphaFoldDB" id="A0A2V3IZB7"/>
<dbReference type="GO" id="GO:0031201">
    <property type="term" value="C:SNARE complex"/>
    <property type="evidence" value="ECO:0007669"/>
    <property type="project" value="TreeGrafter"/>
</dbReference>
<evidence type="ECO:0000256" key="3">
    <source>
        <dbReference type="ARBA" id="ARBA00022448"/>
    </source>
</evidence>
<dbReference type="OrthoDB" id="10251371at2759"/>